<gene>
    <name evidence="2" type="ORF">CWN80_03315</name>
</gene>
<reference evidence="2 3" key="1">
    <citation type="journal article" date="2009" name="Int. J. Syst. Evol. Microbiol.">
        <title>Janibacter hoylei sp. nov., Bacillus isronensis sp. nov. and Bacillus aryabhattai sp. nov., isolated from cryotubes used for collecting air from the upper atmosphere.</title>
        <authorList>
            <person name="Shivaji S."/>
            <person name="Chaturvedi P."/>
            <person name="Begum Z."/>
            <person name="Pindi P.K."/>
            <person name="Manorama R."/>
            <person name="Padmanaban D.A."/>
            <person name="Shouche Y.S."/>
            <person name="Pawar S."/>
            <person name="Vaishampayan P."/>
            <person name="Dutt C.B."/>
            <person name="Datta G.N."/>
            <person name="Manchanda R.K."/>
            <person name="Rao U.R."/>
            <person name="Bhargava P.M."/>
            <person name="Narlikar J.V."/>
        </authorList>
    </citation>
    <scope>NUCLEOTIDE SEQUENCE [LARGE SCALE GENOMIC DNA]</scope>
    <source>
        <strain evidence="2 3">PVAS-1</strain>
    </source>
</reference>
<organism evidence="2 3">
    <name type="scientific">Janibacter hoylei PVAS-1</name>
    <dbReference type="NCBI Taxonomy" id="1210046"/>
    <lineage>
        <taxon>Bacteria</taxon>
        <taxon>Bacillati</taxon>
        <taxon>Actinomycetota</taxon>
        <taxon>Actinomycetes</taxon>
        <taxon>Micrococcales</taxon>
        <taxon>Intrasporangiaceae</taxon>
        <taxon>Janibacter</taxon>
    </lineage>
</organism>
<feature type="region of interest" description="Disordered" evidence="1">
    <location>
        <begin position="630"/>
        <end position="663"/>
    </location>
</feature>
<dbReference type="Pfam" id="PF13289">
    <property type="entry name" value="SIR2_2"/>
    <property type="match status" value="1"/>
</dbReference>
<name>A0A444B9V1_9MICO</name>
<keyword evidence="3" id="KW-1185">Reference proteome</keyword>
<comment type="caution">
    <text evidence="2">The sequence shown here is derived from an EMBL/GenBank/DDBJ whole genome shotgun (WGS) entry which is preliminary data.</text>
</comment>
<dbReference type="Gene3D" id="3.40.50.1220">
    <property type="entry name" value="TPP-binding domain"/>
    <property type="match status" value="1"/>
</dbReference>
<accession>A0A444B9V1</accession>
<evidence type="ECO:0000313" key="3">
    <source>
        <dbReference type="Proteomes" id="UP000288711"/>
    </source>
</evidence>
<dbReference type="SUPFAM" id="SSF109604">
    <property type="entry name" value="HD-domain/PDEase-like"/>
    <property type="match status" value="1"/>
</dbReference>
<dbReference type="Proteomes" id="UP000288711">
    <property type="component" value="Unassembled WGS sequence"/>
</dbReference>
<sequence>MHAGQRDKLGRDYVTRHLRPVVDKLKDKGDHAIMGGWLHDIIVTDTKTTLAELLDRNFPPEVVRAVDSVTKRPGEFYEDLITRASVDELGRQIKLADIEVNTESNPALAKKDPAKAKQLLEKYERARRQLGHHPSHLFVVHGRIEHLTHDVAIIPTDVDVTVEPHWDAASPEADAKPARLNEGWARWGESSCWFVDVASGDVDAVLRRVRAALYDIAQTHPWRVLTPGSLEAQGTPQGRRPLPLIAMPVLGIGQGGRGDQQGEVIEHLIRGLTETLKNLPFDIALVTPDPAVYAAAQHARVRAASDHPLAGKAKDLASKARAGELALFLGAGVSIPAGLPTWHELIVQLGKSLDPGDREVLDGLDITDRAQLIQQLKPHGFQQSVADITSEVTRPSLVHTLLAGLDVANVVTTNYDALFESAMRAAGHAADVVLPHTSAIGQRRWVLKMHGDVDHPATIVLTRRHMVRYDAANRPSAALLQSLLLTKHLMVVGASMTDPNVLRLIHEVDAYRDEHGQARDGDYGTVLDAGPTSPGQTRLWEGQLDWVDLTRQGIGSGPRTLEILLDLVGVFASRDSSWVLDERFGSLLEPSDREFAERLRQIAVDTPSGETWAPLRRVLDELGIKQAESPRGKCGAAAHVGDCPSRRGEPRRYGHGGATGRGQ</sequence>
<dbReference type="Gene3D" id="1.10.3210.10">
    <property type="entry name" value="Hypothetical protein af1432"/>
    <property type="match status" value="1"/>
</dbReference>
<protein>
    <submittedName>
        <fullName evidence="2">Uncharacterized protein</fullName>
    </submittedName>
</protein>
<dbReference type="SUPFAM" id="SSF52467">
    <property type="entry name" value="DHS-like NAD/FAD-binding domain"/>
    <property type="match status" value="1"/>
</dbReference>
<proteinExistence type="predicted"/>
<evidence type="ECO:0000313" key="2">
    <source>
        <dbReference type="EMBL" id="RWU85189.1"/>
    </source>
</evidence>
<dbReference type="AlphaFoldDB" id="A0A444B9V1"/>
<evidence type="ECO:0000256" key="1">
    <source>
        <dbReference type="SAM" id="MobiDB-lite"/>
    </source>
</evidence>
<dbReference type="InterPro" id="IPR029035">
    <property type="entry name" value="DHS-like_NAD/FAD-binding_dom"/>
</dbReference>
<dbReference type="EMBL" id="PIPF01000002">
    <property type="protein sequence ID" value="RWU85189.1"/>
    <property type="molecule type" value="Genomic_DNA"/>
</dbReference>